<dbReference type="EMBL" id="FORM01000014">
    <property type="protein sequence ID" value="SFJ65635.1"/>
    <property type="molecule type" value="Genomic_DNA"/>
</dbReference>
<dbReference type="GO" id="GO:0016020">
    <property type="term" value="C:membrane"/>
    <property type="evidence" value="ECO:0007669"/>
    <property type="project" value="UniProtKB-SubCell"/>
</dbReference>
<feature type="transmembrane region" description="Helical" evidence="5">
    <location>
        <begin position="167"/>
        <end position="184"/>
    </location>
</feature>
<feature type="transmembrane region" description="Helical" evidence="5">
    <location>
        <begin position="48"/>
        <end position="66"/>
    </location>
</feature>
<dbReference type="STRING" id="1144750.SAMN05443431_11436"/>
<reference evidence="8" key="1">
    <citation type="submission" date="2016-10" db="EMBL/GenBank/DDBJ databases">
        <authorList>
            <person name="Varghese N."/>
            <person name="Submissions S."/>
        </authorList>
    </citation>
    <scope>NUCLEOTIDE SEQUENCE [LARGE SCALE GENOMIC DNA]</scope>
    <source>
        <strain evidence="8">DSM 28881</strain>
    </source>
</reference>
<accession>A0A1I3T3U9</accession>
<dbReference type="InterPro" id="IPR010432">
    <property type="entry name" value="RDD"/>
</dbReference>
<dbReference type="AlphaFoldDB" id="A0A1I3T3U9"/>
<organism evidence="7 8">
    <name type="scientific">Olleya namhaensis</name>
    <dbReference type="NCBI Taxonomy" id="1144750"/>
    <lineage>
        <taxon>Bacteria</taxon>
        <taxon>Pseudomonadati</taxon>
        <taxon>Bacteroidota</taxon>
        <taxon>Flavobacteriia</taxon>
        <taxon>Flavobacteriales</taxon>
        <taxon>Flavobacteriaceae</taxon>
    </lineage>
</organism>
<keyword evidence="8" id="KW-1185">Reference proteome</keyword>
<evidence type="ECO:0000256" key="1">
    <source>
        <dbReference type="ARBA" id="ARBA00004141"/>
    </source>
</evidence>
<feature type="transmembrane region" description="Helical" evidence="5">
    <location>
        <begin position="23"/>
        <end position="42"/>
    </location>
</feature>
<dbReference type="Pfam" id="PF06271">
    <property type="entry name" value="RDD"/>
    <property type="match status" value="1"/>
</dbReference>
<gene>
    <name evidence="7" type="ORF">SAMN05443431_11436</name>
</gene>
<keyword evidence="2 5" id="KW-0812">Transmembrane</keyword>
<feature type="transmembrane region" description="Helical" evidence="5">
    <location>
        <begin position="135"/>
        <end position="155"/>
    </location>
</feature>
<evidence type="ECO:0000313" key="7">
    <source>
        <dbReference type="EMBL" id="SFJ65635.1"/>
    </source>
</evidence>
<evidence type="ECO:0000313" key="8">
    <source>
        <dbReference type="Proteomes" id="UP000199559"/>
    </source>
</evidence>
<evidence type="ECO:0000256" key="3">
    <source>
        <dbReference type="ARBA" id="ARBA00022989"/>
    </source>
</evidence>
<dbReference type="Proteomes" id="UP000199559">
    <property type="component" value="Unassembled WGS sequence"/>
</dbReference>
<evidence type="ECO:0000256" key="4">
    <source>
        <dbReference type="ARBA" id="ARBA00023136"/>
    </source>
</evidence>
<evidence type="ECO:0000259" key="6">
    <source>
        <dbReference type="Pfam" id="PF06271"/>
    </source>
</evidence>
<dbReference type="RefSeq" id="WP_090842374.1">
    <property type="nucleotide sequence ID" value="NZ_FORM01000014.1"/>
</dbReference>
<feature type="domain" description="RDD" evidence="6">
    <location>
        <begin position="24"/>
        <end position="165"/>
    </location>
</feature>
<proteinExistence type="predicted"/>
<evidence type="ECO:0000256" key="5">
    <source>
        <dbReference type="SAM" id="Phobius"/>
    </source>
</evidence>
<sequence length="194" mass="22823">MKITNKKYINLNLANEDDRGENLIMDFIISSIMGVLIAFYTYKNLPLAFLIYILVRFIYYFSFEYISGRTLGKYQTQTQVVNHVGEKPTVIQLIKRNISRFISILSGLSDDEKALHDNVSNTFVIKNEALKKIEFKLPLILLFNLIFFGFWSYYFWTKTKLETLDKLLLIIYSFGFIYSLIIGLKMMRKSTNNR</sequence>
<keyword evidence="3 5" id="KW-1133">Transmembrane helix</keyword>
<protein>
    <submittedName>
        <fullName evidence="7">Uncharacterized membrane protein YckC, RDD family</fullName>
    </submittedName>
</protein>
<name>A0A1I3T3U9_9FLAO</name>
<keyword evidence="4 5" id="KW-0472">Membrane</keyword>
<comment type="subcellular location">
    <subcellularLocation>
        <location evidence="1">Membrane</location>
        <topology evidence="1">Multi-pass membrane protein</topology>
    </subcellularLocation>
</comment>
<evidence type="ECO:0000256" key="2">
    <source>
        <dbReference type="ARBA" id="ARBA00022692"/>
    </source>
</evidence>